<dbReference type="KEGG" id="cohn:KCTCHS21_53880"/>
<dbReference type="GO" id="GO:0003700">
    <property type="term" value="F:DNA-binding transcription factor activity"/>
    <property type="evidence" value="ECO:0007669"/>
    <property type="project" value="InterPro"/>
</dbReference>
<evidence type="ECO:0000256" key="4">
    <source>
        <dbReference type="PROSITE-ProRule" id="PRU00169"/>
    </source>
</evidence>
<dbReference type="OrthoDB" id="9802426at2"/>
<keyword evidence="4" id="KW-0597">Phosphoprotein</keyword>
<dbReference type="CDD" id="cd17536">
    <property type="entry name" value="REC_YesN-like"/>
    <property type="match status" value="1"/>
</dbReference>
<dbReference type="InterPro" id="IPR018060">
    <property type="entry name" value="HTH_AraC"/>
</dbReference>
<evidence type="ECO:0000256" key="1">
    <source>
        <dbReference type="ARBA" id="ARBA00023015"/>
    </source>
</evidence>
<dbReference type="AlphaFoldDB" id="A0A3T1DD20"/>
<feature type="domain" description="HTH araC/xylS-type" evidence="6">
    <location>
        <begin position="419"/>
        <end position="518"/>
    </location>
</feature>
<name>A0A3T1DD20_9BACL</name>
<feature type="domain" description="Response regulatory" evidence="7">
    <location>
        <begin position="3"/>
        <end position="119"/>
    </location>
</feature>
<sequence>MPNIMVIDDEEMIRAGIVSIIRRLAPQWTVSECKDAQSAMRNIPLDKPDLMLIDISMPGMDGLELAHFLKEHHPAILKIVLTGHDKFAYVQNAMRADVVDYLLKPIIREELVEALEKAERLFNERAQVQQEVELARTKRLEQALLELLSGDLHSEEQLKQLLLDNGWSLNEVEYSFLMLIRDEDGFPQYDEIVPKLRESFLANFEEVENSYAFFADSRHFFVLSSGRNLGIDVIRQWWLEAWAAESGELGHNNTGNQHIAAAGASFASLGNLPEVFGDTIHEIYSSETGQKKLDSIYGDKERNDQQNQIRIALETNDSESLSDYLDGELKVIKQQAQDHHSILQLRLIHFLLIMLLPVLNQTESKLSLSLREIVANALSRLALPGSTIHLLTILSELEGRIRIMSLNLTGTVEKNKVIEIVKDYIHKYYGDKSLKLEALSKIVHLNPNYLSDLFKEVTGENYLVFLTSVRMNHAKKLLRETHLKNYEISDKTGYSSAKYFCKLFRQHYGMTPSEYRNRAELTIELEAE</sequence>
<organism evidence="8 9">
    <name type="scientific">Cohnella abietis</name>
    <dbReference type="NCBI Taxonomy" id="2507935"/>
    <lineage>
        <taxon>Bacteria</taxon>
        <taxon>Bacillati</taxon>
        <taxon>Bacillota</taxon>
        <taxon>Bacilli</taxon>
        <taxon>Bacillales</taxon>
        <taxon>Paenibacillaceae</taxon>
        <taxon>Cohnella</taxon>
    </lineage>
</organism>
<protein>
    <recommendedName>
        <fullName evidence="10">DNA-binding response regulator</fullName>
    </recommendedName>
</protein>
<dbReference type="InterPro" id="IPR011006">
    <property type="entry name" value="CheY-like_superfamily"/>
</dbReference>
<accession>A0A3T1DD20</accession>
<dbReference type="Gene3D" id="3.40.50.2300">
    <property type="match status" value="1"/>
</dbReference>
<evidence type="ECO:0000256" key="3">
    <source>
        <dbReference type="ARBA" id="ARBA00023163"/>
    </source>
</evidence>
<dbReference type="Proteomes" id="UP000289856">
    <property type="component" value="Chromosome"/>
</dbReference>
<keyword evidence="5" id="KW-0175">Coiled coil</keyword>
<keyword evidence="2" id="KW-0238">DNA-binding</keyword>
<dbReference type="SMART" id="SM00342">
    <property type="entry name" value="HTH_ARAC"/>
    <property type="match status" value="1"/>
</dbReference>
<dbReference type="PANTHER" id="PTHR43280:SF2">
    <property type="entry name" value="HTH-TYPE TRANSCRIPTIONAL REGULATOR EXSA"/>
    <property type="match status" value="1"/>
</dbReference>
<keyword evidence="9" id="KW-1185">Reference proteome</keyword>
<dbReference type="GO" id="GO:0043565">
    <property type="term" value="F:sequence-specific DNA binding"/>
    <property type="evidence" value="ECO:0007669"/>
    <property type="project" value="InterPro"/>
</dbReference>
<evidence type="ECO:0000313" key="8">
    <source>
        <dbReference type="EMBL" id="BBI35989.1"/>
    </source>
</evidence>
<reference evidence="8 9" key="1">
    <citation type="submission" date="2019-01" db="EMBL/GenBank/DDBJ databases">
        <title>Complete genome sequence of Cohnella hallensis HS21 isolated from Korean fir (Abies koreana) rhizospheric soil.</title>
        <authorList>
            <person name="Jiang L."/>
            <person name="Kang S.W."/>
            <person name="Kim S."/>
            <person name="Jung J."/>
            <person name="Kim C.Y."/>
            <person name="Kim D.H."/>
            <person name="Kim S.W."/>
            <person name="Lee J."/>
        </authorList>
    </citation>
    <scope>NUCLEOTIDE SEQUENCE [LARGE SCALE GENOMIC DNA]</scope>
    <source>
        <strain evidence="8 9">HS21</strain>
    </source>
</reference>
<dbReference type="EMBL" id="AP019400">
    <property type="protein sequence ID" value="BBI35989.1"/>
    <property type="molecule type" value="Genomic_DNA"/>
</dbReference>
<dbReference type="PRINTS" id="PR00032">
    <property type="entry name" value="HTHARAC"/>
</dbReference>
<dbReference type="PANTHER" id="PTHR43280">
    <property type="entry name" value="ARAC-FAMILY TRANSCRIPTIONAL REGULATOR"/>
    <property type="match status" value="1"/>
</dbReference>
<evidence type="ECO:0008006" key="10">
    <source>
        <dbReference type="Google" id="ProtNLM"/>
    </source>
</evidence>
<dbReference type="SMART" id="SM00448">
    <property type="entry name" value="REC"/>
    <property type="match status" value="1"/>
</dbReference>
<proteinExistence type="predicted"/>
<dbReference type="Gene3D" id="1.10.10.60">
    <property type="entry name" value="Homeodomain-like"/>
    <property type="match status" value="2"/>
</dbReference>
<dbReference type="Pfam" id="PF12833">
    <property type="entry name" value="HTH_18"/>
    <property type="match status" value="1"/>
</dbReference>
<evidence type="ECO:0000256" key="2">
    <source>
        <dbReference type="ARBA" id="ARBA00023125"/>
    </source>
</evidence>
<dbReference type="Pfam" id="PF00072">
    <property type="entry name" value="Response_reg"/>
    <property type="match status" value="1"/>
</dbReference>
<feature type="coiled-coil region" evidence="5">
    <location>
        <begin position="111"/>
        <end position="138"/>
    </location>
</feature>
<feature type="modified residue" description="4-aspartylphosphate" evidence="4">
    <location>
        <position position="54"/>
    </location>
</feature>
<keyword evidence="3" id="KW-0804">Transcription</keyword>
<dbReference type="RefSeq" id="WP_130615116.1">
    <property type="nucleotide sequence ID" value="NZ_AP019400.1"/>
</dbReference>
<dbReference type="InterPro" id="IPR020449">
    <property type="entry name" value="Tscrpt_reg_AraC-type_HTH"/>
</dbReference>
<keyword evidence="1" id="KW-0805">Transcription regulation</keyword>
<dbReference type="PROSITE" id="PS01124">
    <property type="entry name" value="HTH_ARAC_FAMILY_2"/>
    <property type="match status" value="1"/>
</dbReference>
<dbReference type="InterPro" id="IPR009057">
    <property type="entry name" value="Homeodomain-like_sf"/>
</dbReference>
<evidence type="ECO:0000256" key="5">
    <source>
        <dbReference type="SAM" id="Coils"/>
    </source>
</evidence>
<gene>
    <name evidence="8" type="ORF">KCTCHS21_53880</name>
</gene>
<dbReference type="InterPro" id="IPR001789">
    <property type="entry name" value="Sig_transdc_resp-reg_receiver"/>
</dbReference>
<evidence type="ECO:0000313" key="9">
    <source>
        <dbReference type="Proteomes" id="UP000289856"/>
    </source>
</evidence>
<evidence type="ECO:0000259" key="6">
    <source>
        <dbReference type="PROSITE" id="PS01124"/>
    </source>
</evidence>
<evidence type="ECO:0000259" key="7">
    <source>
        <dbReference type="PROSITE" id="PS50110"/>
    </source>
</evidence>
<dbReference type="SUPFAM" id="SSF46689">
    <property type="entry name" value="Homeodomain-like"/>
    <property type="match status" value="1"/>
</dbReference>
<dbReference type="SUPFAM" id="SSF52172">
    <property type="entry name" value="CheY-like"/>
    <property type="match status" value="1"/>
</dbReference>
<dbReference type="PROSITE" id="PS50110">
    <property type="entry name" value="RESPONSE_REGULATORY"/>
    <property type="match status" value="1"/>
</dbReference>
<dbReference type="GO" id="GO:0000160">
    <property type="term" value="P:phosphorelay signal transduction system"/>
    <property type="evidence" value="ECO:0007669"/>
    <property type="project" value="InterPro"/>
</dbReference>